<keyword evidence="2" id="KW-0812">Transmembrane</keyword>
<dbReference type="EMBL" id="JAXUIC010000007">
    <property type="protein sequence ID" value="KAK4580670.1"/>
    <property type="molecule type" value="Genomic_DNA"/>
</dbReference>
<gene>
    <name evidence="3" type="ORF">RGQ29_024350</name>
</gene>
<dbReference type="AlphaFoldDB" id="A0AAN7EUU0"/>
<keyword evidence="2" id="KW-0472">Membrane</keyword>
<evidence type="ECO:0000256" key="1">
    <source>
        <dbReference type="SAM" id="MobiDB-lite"/>
    </source>
</evidence>
<feature type="region of interest" description="Disordered" evidence="1">
    <location>
        <begin position="45"/>
        <end position="64"/>
    </location>
</feature>
<evidence type="ECO:0000256" key="2">
    <source>
        <dbReference type="SAM" id="Phobius"/>
    </source>
</evidence>
<organism evidence="3 4">
    <name type="scientific">Quercus rubra</name>
    <name type="common">Northern red oak</name>
    <name type="synonym">Quercus borealis</name>
    <dbReference type="NCBI Taxonomy" id="3512"/>
    <lineage>
        <taxon>Eukaryota</taxon>
        <taxon>Viridiplantae</taxon>
        <taxon>Streptophyta</taxon>
        <taxon>Embryophyta</taxon>
        <taxon>Tracheophyta</taxon>
        <taxon>Spermatophyta</taxon>
        <taxon>Magnoliopsida</taxon>
        <taxon>eudicotyledons</taxon>
        <taxon>Gunneridae</taxon>
        <taxon>Pentapetalae</taxon>
        <taxon>rosids</taxon>
        <taxon>fabids</taxon>
        <taxon>Fagales</taxon>
        <taxon>Fagaceae</taxon>
        <taxon>Quercus</taxon>
    </lineage>
</organism>
<dbReference type="Proteomes" id="UP001324115">
    <property type="component" value="Unassembled WGS sequence"/>
</dbReference>
<accession>A0AAN7EUU0</accession>
<comment type="caution">
    <text evidence="3">The sequence shown here is derived from an EMBL/GenBank/DDBJ whole genome shotgun (WGS) entry which is preliminary data.</text>
</comment>
<reference evidence="3 4" key="1">
    <citation type="journal article" date="2023" name="G3 (Bethesda)">
        <title>A haplotype-resolved chromosome-scale genome for Quercus rubra L. provides insights into the genetics of adaptive traits for red oak species.</title>
        <authorList>
            <person name="Kapoor B."/>
            <person name="Jenkins J."/>
            <person name="Schmutz J."/>
            <person name="Zhebentyayeva T."/>
            <person name="Kuelheim C."/>
            <person name="Coggeshall M."/>
            <person name="Heim C."/>
            <person name="Lasky J.R."/>
            <person name="Leites L."/>
            <person name="Islam-Faridi N."/>
            <person name="Romero-Severson J."/>
            <person name="DeLeo V.L."/>
            <person name="Lucas S.M."/>
            <person name="Lazic D."/>
            <person name="Gailing O."/>
            <person name="Carlson J."/>
            <person name="Staton M."/>
        </authorList>
    </citation>
    <scope>NUCLEOTIDE SEQUENCE [LARGE SCALE GENOMIC DNA]</scope>
    <source>
        <strain evidence="3">Pseudo-F2</strain>
    </source>
</reference>
<sequence>MQKTMKILNMLGIVIVVPVLILIMCLPVHEARRFPDAQNENKLFGAVDQGKAPPYVPNPTETGDIIPSMMNQKPFVTDHNIVVSPLLRQLLGKGPVTPSTPNPPTYTPSKKKSPPSSFMPKGSTP</sequence>
<keyword evidence="4" id="KW-1185">Reference proteome</keyword>
<proteinExistence type="predicted"/>
<feature type="compositionally biased region" description="Low complexity" evidence="1">
    <location>
        <begin position="114"/>
        <end position="125"/>
    </location>
</feature>
<evidence type="ECO:0000313" key="4">
    <source>
        <dbReference type="Proteomes" id="UP001324115"/>
    </source>
</evidence>
<evidence type="ECO:0000313" key="3">
    <source>
        <dbReference type="EMBL" id="KAK4580670.1"/>
    </source>
</evidence>
<keyword evidence="2" id="KW-1133">Transmembrane helix</keyword>
<name>A0AAN7EUU0_QUERU</name>
<feature type="region of interest" description="Disordered" evidence="1">
    <location>
        <begin position="92"/>
        <end position="125"/>
    </location>
</feature>
<feature type="transmembrane region" description="Helical" evidence="2">
    <location>
        <begin position="7"/>
        <end position="29"/>
    </location>
</feature>
<protein>
    <submittedName>
        <fullName evidence="3">Uncharacterized protein</fullName>
    </submittedName>
</protein>